<dbReference type="HOGENOM" id="CLU_3032914_0_0_1"/>
<keyword evidence="2" id="KW-1185">Reference proteome</keyword>
<dbReference type="RefSeq" id="XP_001257301.1">
    <property type="nucleotide sequence ID" value="XM_001257300.1"/>
</dbReference>
<reference evidence="2" key="1">
    <citation type="journal article" date="2008" name="PLoS Genet.">
        <title>Genomic islands in the pathogenic filamentous fungus Aspergillus fumigatus.</title>
        <authorList>
            <person name="Fedorova N.D."/>
            <person name="Khaldi N."/>
            <person name="Joardar V.S."/>
            <person name="Maiti R."/>
            <person name="Amedeo P."/>
            <person name="Anderson M.J."/>
            <person name="Crabtree J."/>
            <person name="Silva J.C."/>
            <person name="Badger J.H."/>
            <person name="Albarraq A."/>
            <person name="Angiuoli S."/>
            <person name="Bussey H."/>
            <person name="Bowyer P."/>
            <person name="Cotty P.J."/>
            <person name="Dyer P.S."/>
            <person name="Egan A."/>
            <person name="Galens K."/>
            <person name="Fraser-Liggett C.M."/>
            <person name="Haas B.J."/>
            <person name="Inman J.M."/>
            <person name="Kent R."/>
            <person name="Lemieux S."/>
            <person name="Malavazi I."/>
            <person name="Orvis J."/>
            <person name="Roemer T."/>
            <person name="Ronning C.M."/>
            <person name="Sundaram J.P."/>
            <person name="Sutton G."/>
            <person name="Turner G."/>
            <person name="Venter J.C."/>
            <person name="White O.R."/>
            <person name="Whitty B.R."/>
            <person name="Youngman P."/>
            <person name="Wolfe K.H."/>
            <person name="Goldman G.H."/>
            <person name="Wortman J.R."/>
            <person name="Jiang B."/>
            <person name="Denning D.W."/>
            <person name="Nierman W.C."/>
        </authorList>
    </citation>
    <scope>NUCLEOTIDE SEQUENCE [LARGE SCALE GENOMIC DNA]</scope>
    <source>
        <strain evidence="2">ATCC 1020 / DSM 3700 / CBS 544.65 / FGSC A1164 / JCM 1740 / NRRL 181 / WB 181</strain>
    </source>
</reference>
<protein>
    <submittedName>
        <fullName evidence="1">Uncharacterized protein</fullName>
    </submittedName>
</protein>
<dbReference type="VEuPathDB" id="FungiDB:NFIA_047390"/>
<dbReference type="GeneID" id="4583815"/>
<dbReference type="Proteomes" id="UP000006702">
    <property type="component" value="Unassembled WGS sequence"/>
</dbReference>
<sequence>MVSAVVHPASTDIEATSNDIDAVNVLKANAQQAAKDLYQENFYAQQHILQTVAFK</sequence>
<dbReference type="EMBL" id="DS027698">
    <property type="protein sequence ID" value="EAW15404.1"/>
    <property type="molecule type" value="Genomic_DNA"/>
</dbReference>
<accession>A1DKT3</accession>
<evidence type="ECO:0000313" key="1">
    <source>
        <dbReference type="EMBL" id="EAW15404.1"/>
    </source>
</evidence>
<evidence type="ECO:0000313" key="2">
    <source>
        <dbReference type="Proteomes" id="UP000006702"/>
    </source>
</evidence>
<dbReference type="AlphaFoldDB" id="A1DKT3"/>
<dbReference type="KEGG" id="nfi:NFIA_047390"/>
<organism evidence="1 2">
    <name type="scientific">Neosartorya fischeri (strain ATCC 1020 / DSM 3700 / CBS 544.65 / FGSC A1164 / JCM 1740 / NRRL 181 / WB 181)</name>
    <name type="common">Aspergillus fischerianus</name>
    <dbReference type="NCBI Taxonomy" id="331117"/>
    <lineage>
        <taxon>Eukaryota</taxon>
        <taxon>Fungi</taxon>
        <taxon>Dikarya</taxon>
        <taxon>Ascomycota</taxon>
        <taxon>Pezizomycotina</taxon>
        <taxon>Eurotiomycetes</taxon>
        <taxon>Eurotiomycetidae</taxon>
        <taxon>Eurotiales</taxon>
        <taxon>Aspergillaceae</taxon>
        <taxon>Aspergillus</taxon>
        <taxon>Aspergillus subgen. Fumigati</taxon>
    </lineage>
</organism>
<proteinExistence type="predicted"/>
<gene>
    <name evidence="1" type="ORF">NFIA_047390</name>
</gene>
<name>A1DKT3_NEOFI</name>